<dbReference type="CDD" id="cd07041">
    <property type="entry name" value="STAS_RsbR_RsbS_like"/>
    <property type="match status" value="1"/>
</dbReference>
<accession>A0ABX0SWJ6</accession>
<evidence type="ECO:0000259" key="2">
    <source>
        <dbReference type="PROSITE" id="PS50801"/>
    </source>
</evidence>
<dbReference type="Pfam" id="PF01740">
    <property type="entry name" value="STAS"/>
    <property type="match status" value="1"/>
</dbReference>
<keyword evidence="4" id="KW-1185">Reference proteome</keyword>
<reference evidence="3 4" key="1">
    <citation type="submission" date="2020-03" db="EMBL/GenBank/DDBJ databases">
        <title>Sequencing the genomes of 1000 actinobacteria strains.</title>
        <authorList>
            <person name="Klenk H.-P."/>
        </authorList>
    </citation>
    <scope>NUCLEOTIDE SEQUENCE [LARGE SCALE GENOMIC DNA]</scope>
    <source>
        <strain evidence="3 4">DSM 45668</strain>
    </source>
</reference>
<evidence type="ECO:0000313" key="4">
    <source>
        <dbReference type="Proteomes" id="UP000754495"/>
    </source>
</evidence>
<dbReference type="Proteomes" id="UP000754495">
    <property type="component" value="Unassembled WGS sequence"/>
</dbReference>
<dbReference type="PANTHER" id="PTHR33745">
    <property type="entry name" value="RSBT ANTAGONIST PROTEIN RSBS-RELATED"/>
    <property type="match status" value="1"/>
</dbReference>
<sequence>MAETNAERMRIRLREVVERWRHDLIESWVRQQRELMPPGPAADQQGLLTETERVLTALLTALDSDRPLHRLPYEEPGLRAALIEFAGGRAHAGTSPGHTAMALLALKQAVVGMLRAHAETGPAEAAETMDIVVALNRCVDAAAVLIMETYVQRRDELIEAHRQRVLELSVPVLTVGDGVVVLPLIGTLDAERAALAMETVLDVVHTRGVHTLIIDVTGASDVDDAVSGRLADIVAATRLMGARGIVCGIVPGMAQAMVAAGTRLAGIDTYADLASALAPVLAGA</sequence>
<dbReference type="RefSeq" id="WP_167116857.1">
    <property type="nucleotide sequence ID" value="NZ_JAANOU010000001.1"/>
</dbReference>
<gene>
    <name evidence="3" type="ORF">FHX46_003838</name>
</gene>
<feature type="domain" description="STAS" evidence="2">
    <location>
        <begin position="169"/>
        <end position="280"/>
    </location>
</feature>
<dbReference type="Gene3D" id="3.30.750.24">
    <property type="entry name" value="STAS domain"/>
    <property type="match status" value="1"/>
</dbReference>
<name>A0ABX0SWJ6_9PSEU</name>
<evidence type="ECO:0000256" key="1">
    <source>
        <dbReference type="ARBA" id="ARBA00022553"/>
    </source>
</evidence>
<dbReference type="PANTHER" id="PTHR33745:SF3">
    <property type="entry name" value="RSBT CO-ANTAGONIST PROTEIN RSBRC"/>
    <property type="match status" value="1"/>
</dbReference>
<organism evidence="3 4">
    <name type="scientific">Amycolatopsis viridis</name>
    <dbReference type="NCBI Taxonomy" id="185678"/>
    <lineage>
        <taxon>Bacteria</taxon>
        <taxon>Bacillati</taxon>
        <taxon>Actinomycetota</taxon>
        <taxon>Actinomycetes</taxon>
        <taxon>Pseudonocardiales</taxon>
        <taxon>Pseudonocardiaceae</taxon>
        <taxon>Amycolatopsis</taxon>
    </lineage>
</organism>
<dbReference type="InterPro" id="IPR036513">
    <property type="entry name" value="STAS_dom_sf"/>
</dbReference>
<dbReference type="SUPFAM" id="SSF52091">
    <property type="entry name" value="SpoIIaa-like"/>
    <property type="match status" value="1"/>
</dbReference>
<protein>
    <submittedName>
        <fullName evidence="3">RsbT co-antagonist protein RsbR</fullName>
    </submittedName>
</protein>
<dbReference type="Pfam" id="PF14361">
    <property type="entry name" value="RsbRD_N"/>
    <property type="match status" value="1"/>
</dbReference>
<proteinExistence type="predicted"/>
<evidence type="ECO:0000313" key="3">
    <source>
        <dbReference type="EMBL" id="NIH81308.1"/>
    </source>
</evidence>
<dbReference type="EMBL" id="JAANOU010000001">
    <property type="protein sequence ID" value="NIH81308.1"/>
    <property type="molecule type" value="Genomic_DNA"/>
</dbReference>
<comment type="caution">
    <text evidence="3">The sequence shown here is derived from an EMBL/GenBank/DDBJ whole genome shotgun (WGS) entry which is preliminary data.</text>
</comment>
<dbReference type="InterPro" id="IPR002645">
    <property type="entry name" value="STAS_dom"/>
</dbReference>
<dbReference type="InterPro" id="IPR025751">
    <property type="entry name" value="RsbRD_N_dom"/>
</dbReference>
<dbReference type="InterPro" id="IPR051932">
    <property type="entry name" value="Bact_StressResp_Reg"/>
</dbReference>
<dbReference type="PROSITE" id="PS50801">
    <property type="entry name" value="STAS"/>
    <property type="match status" value="1"/>
</dbReference>
<keyword evidence="1" id="KW-0597">Phosphoprotein</keyword>